<dbReference type="InterPro" id="IPR014044">
    <property type="entry name" value="CAP_dom"/>
</dbReference>
<name>A0ABR4P1E7_9HELO</name>
<feature type="signal peptide" evidence="1">
    <location>
        <begin position="1"/>
        <end position="19"/>
    </location>
</feature>
<dbReference type="InterPro" id="IPR001283">
    <property type="entry name" value="CRISP-related"/>
</dbReference>
<dbReference type="Proteomes" id="UP001629113">
    <property type="component" value="Unassembled WGS sequence"/>
</dbReference>
<gene>
    <name evidence="3" type="ORF">PVAG01_11116</name>
</gene>
<dbReference type="PANTHER" id="PTHR10334">
    <property type="entry name" value="CYSTEINE-RICH SECRETORY PROTEIN-RELATED"/>
    <property type="match status" value="1"/>
</dbReference>
<dbReference type="InterPro" id="IPR035940">
    <property type="entry name" value="CAP_sf"/>
</dbReference>
<feature type="chain" id="PRO_5046735226" evidence="1">
    <location>
        <begin position="20"/>
        <end position="236"/>
    </location>
</feature>
<dbReference type="SUPFAM" id="SSF55797">
    <property type="entry name" value="PR-1-like"/>
    <property type="match status" value="1"/>
</dbReference>
<keyword evidence="4" id="KW-1185">Reference proteome</keyword>
<evidence type="ECO:0000313" key="4">
    <source>
        <dbReference type="Proteomes" id="UP001629113"/>
    </source>
</evidence>
<dbReference type="EMBL" id="JBFCZG010000011">
    <property type="protein sequence ID" value="KAL3417116.1"/>
    <property type="molecule type" value="Genomic_DNA"/>
</dbReference>
<sequence length="236" mass="25449">MRSYTIVALFLASIPIVRSAAIAPTTFNLIGDPILAEEMPESLPRDIEDVTFTPEIEARAVPSDYNPTALKHHNAHRANHSAKALTYDAKLASYAASLASSCKFGHNRTAGGGGYGQNIAAYGSYGNVKALSPSTMLAKAITSMWYNSEYNAYLPSYYGKPTPDTSNFAAWGHLTQIVWASTTSVGCATQYCEAGTIYKPVASWYTVCNYKTPGNVVGSFDKNVLKSLRKPTLKGP</sequence>
<dbReference type="CDD" id="cd05380">
    <property type="entry name" value="CAP_euk"/>
    <property type="match status" value="1"/>
</dbReference>
<dbReference type="Pfam" id="PF00188">
    <property type="entry name" value="CAP"/>
    <property type="match status" value="1"/>
</dbReference>
<evidence type="ECO:0000259" key="2">
    <source>
        <dbReference type="SMART" id="SM00198"/>
    </source>
</evidence>
<reference evidence="3 4" key="1">
    <citation type="submission" date="2024-06" db="EMBL/GenBank/DDBJ databases">
        <title>Complete genome of Phlyctema vagabunda strain 19-DSS-EL-015.</title>
        <authorList>
            <person name="Fiorenzani C."/>
        </authorList>
    </citation>
    <scope>NUCLEOTIDE SEQUENCE [LARGE SCALE GENOMIC DNA]</scope>
    <source>
        <strain evidence="3 4">19-DSS-EL-015</strain>
    </source>
</reference>
<protein>
    <submittedName>
        <fullName evidence="3">SCP-like extracellular protein</fullName>
    </submittedName>
</protein>
<comment type="caution">
    <text evidence="3">The sequence shown here is derived from an EMBL/GenBank/DDBJ whole genome shotgun (WGS) entry which is preliminary data.</text>
</comment>
<feature type="domain" description="SCP" evidence="2">
    <location>
        <begin position="64"/>
        <end position="218"/>
    </location>
</feature>
<evidence type="ECO:0000313" key="3">
    <source>
        <dbReference type="EMBL" id="KAL3417116.1"/>
    </source>
</evidence>
<dbReference type="SMART" id="SM00198">
    <property type="entry name" value="SCP"/>
    <property type="match status" value="1"/>
</dbReference>
<keyword evidence="1" id="KW-0732">Signal</keyword>
<evidence type="ECO:0000256" key="1">
    <source>
        <dbReference type="SAM" id="SignalP"/>
    </source>
</evidence>
<dbReference type="Gene3D" id="3.40.33.10">
    <property type="entry name" value="CAP"/>
    <property type="match status" value="1"/>
</dbReference>
<dbReference type="PRINTS" id="PR00837">
    <property type="entry name" value="V5TPXLIKE"/>
</dbReference>
<accession>A0ABR4P1E7</accession>
<proteinExistence type="predicted"/>
<organism evidence="3 4">
    <name type="scientific">Phlyctema vagabunda</name>
    <dbReference type="NCBI Taxonomy" id="108571"/>
    <lineage>
        <taxon>Eukaryota</taxon>
        <taxon>Fungi</taxon>
        <taxon>Dikarya</taxon>
        <taxon>Ascomycota</taxon>
        <taxon>Pezizomycotina</taxon>
        <taxon>Leotiomycetes</taxon>
        <taxon>Helotiales</taxon>
        <taxon>Dermateaceae</taxon>
        <taxon>Phlyctema</taxon>
    </lineage>
</organism>